<dbReference type="InterPro" id="IPR005467">
    <property type="entry name" value="His_kinase_dom"/>
</dbReference>
<feature type="transmembrane region" description="Helical" evidence="14">
    <location>
        <begin position="142"/>
        <end position="162"/>
    </location>
</feature>
<dbReference type="EC" id="2.7.13.3" evidence="3"/>
<keyword evidence="11 14" id="KW-1133">Transmembrane helix</keyword>
<keyword evidence="4" id="KW-1003">Cell membrane</keyword>
<dbReference type="InterPro" id="IPR003594">
    <property type="entry name" value="HATPase_dom"/>
</dbReference>
<evidence type="ECO:0000256" key="5">
    <source>
        <dbReference type="ARBA" id="ARBA00022553"/>
    </source>
</evidence>
<gene>
    <name evidence="16" type="ORF">HHL09_00200</name>
</gene>
<dbReference type="PANTHER" id="PTHR42878:SF7">
    <property type="entry name" value="SENSOR HISTIDINE KINASE GLRK"/>
    <property type="match status" value="1"/>
</dbReference>
<name>A0A858RCZ9_9BACT</name>
<feature type="domain" description="Histidine kinase" evidence="15">
    <location>
        <begin position="302"/>
        <end position="519"/>
    </location>
</feature>
<dbReference type="EMBL" id="CP051774">
    <property type="protein sequence ID" value="QJE94269.1"/>
    <property type="molecule type" value="Genomic_DNA"/>
</dbReference>
<dbReference type="Proteomes" id="UP000501812">
    <property type="component" value="Chromosome"/>
</dbReference>
<keyword evidence="8" id="KW-0547">Nucleotide-binding</keyword>
<dbReference type="InterPro" id="IPR003661">
    <property type="entry name" value="HisK_dim/P_dom"/>
</dbReference>
<evidence type="ECO:0000256" key="4">
    <source>
        <dbReference type="ARBA" id="ARBA00022475"/>
    </source>
</evidence>
<evidence type="ECO:0000256" key="9">
    <source>
        <dbReference type="ARBA" id="ARBA00022777"/>
    </source>
</evidence>
<evidence type="ECO:0000256" key="2">
    <source>
        <dbReference type="ARBA" id="ARBA00004651"/>
    </source>
</evidence>
<dbReference type="PRINTS" id="PR00344">
    <property type="entry name" value="BCTRLSENSOR"/>
</dbReference>
<dbReference type="KEGG" id="luo:HHL09_00200"/>
<dbReference type="GO" id="GO:0030295">
    <property type="term" value="F:protein kinase activator activity"/>
    <property type="evidence" value="ECO:0007669"/>
    <property type="project" value="TreeGrafter"/>
</dbReference>
<evidence type="ECO:0000256" key="11">
    <source>
        <dbReference type="ARBA" id="ARBA00022989"/>
    </source>
</evidence>
<dbReference type="CDD" id="cd00082">
    <property type="entry name" value="HisKA"/>
    <property type="match status" value="1"/>
</dbReference>
<dbReference type="AlphaFoldDB" id="A0A858RCZ9"/>
<feature type="transmembrane region" description="Helical" evidence="14">
    <location>
        <begin position="202"/>
        <end position="220"/>
    </location>
</feature>
<dbReference type="PROSITE" id="PS50109">
    <property type="entry name" value="HIS_KIN"/>
    <property type="match status" value="1"/>
</dbReference>
<dbReference type="InterPro" id="IPR007895">
    <property type="entry name" value="MASE1"/>
</dbReference>
<feature type="transmembrane region" description="Helical" evidence="14">
    <location>
        <begin position="105"/>
        <end position="122"/>
    </location>
</feature>
<organism evidence="16 17">
    <name type="scientific">Luteolibacter luteus</name>
    <dbReference type="NCBI Taxonomy" id="2728835"/>
    <lineage>
        <taxon>Bacteria</taxon>
        <taxon>Pseudomonadati</taxon>
        <taxon>Verrucomicrobiota</taxon>
        <taxon>Verrucomicrobiia</taxon>
        <taxon>Verrucomicrobiales</taxon>
        <taxon>Verrucomicrobiaceae</taxon>
        <taxon>Luteolibacter</taxon>
    </lineage>
</organism>
<keyword evidence="12" id="KW-0902">Two-component regulatory system</keyword>
<accession>A0A858RCZ9</accession>
<evidence type="ECO:0000256" key="8">
    <source>
        <dbReference type="ARBA" id="ARBA00022741"/>
    </source>
</evidence>
<dbReference type="GO" id="GO:0007234">
    <property type="term" value="P:osmosensory signaling via phosphorelay pathway"/>
    <property type="evidence" value="ECO:0007669"/>
    <property type="project" value="TreeGrafter"/>
</dbReference>
<feature type="transmembrane region" description="Helical" evidence="14">
    <location>
        <begin position="174"/>
        <end position="196"/>
    </location>
</feature>
<dbReference type="GO" id="GO:0000156">
    <property type="term" value="F:phosphorelay response regulator activity"/>
    <property type="evidence" value="ECO:0007669"/>
    <property type="project" value="TreeGrafter"/>
</dbReference>
<dbReference type="CDD" id="cd00075">
    <property type="entry name" value="HATPase"/>
    <property type="match status" value="1"/>
</dbReference>
<evidence type="ECO:0000256" key="14">
    <source>
        <dbReference type="SAM" id="Phobius"/>
    </source>
</evidence>
<keyword evidence="13 14" id="KW-0472">Membrane</keyword>
<feature type="transmembrane region" description="Helical" evidence="14">
    <location>
        <begin position="258"/>
        <end position="279"/>
    </location>
</feature>
<keyword evidence="7 14" id="KW-0812">Transmembrane</keyword>
<comment type="subcellular location">
    <subcellularLocation>
        <location evidence="2">Cell membrane</location>
        <topology evidence="2">Multi-pass membrane protein</topology>
    </subcellularLocation>
</comment>
<reference evidence="16 17" key="1">
    <citation type="submission" date="2020-04" db="EMBL/GenBank/DDBJ databases">
        <title>Luteolibacter sp. G-1-1-1 isolated from soil.</title>
        <authorList>
            <person name="Dahal R.H."/>
        </authorList>
    </citation>
    <scope>NUCLEOTIDE SEQUENCE [LARGE SCALE GENOMIC DNA]</scope>
    <source>
        <strain evidence="16 17">G-1-1-1</strain>
    </source>
</reference>
<keyword evidence="10" id="KW-0067">ATP-binding</keyword>
<evidence type="ECO:0000256" key="13">
    <source>
        <dbReference type="ARBA" id="ARBA00023136"/>
    </source>
</evidence>
<keyword evidence="9" id="KW-0418">Kinase</keyword>
<feature type="transmembrane region" description="Helical" evidence="14">
    <location>
        <begin position="77"/>
        <end position="93"/>
    </location>
</feature>
<evidence type="ECO:0000313" key="17">
    <source>
        <dbReference type="Proteomes" id="UP000501812"/>
    </source>
</evidence>
<evidence type="ECO:0000256" key="7">
    <source>
        <dbReference type="ARBA" id="ARBA00022692"/>
    </source>
</evidence>
<dbReference type="SUPFAM" id="SSF55874">
    <property type="entry name" value="ATPase domain of HSP90 chaperone/DNA topoisomerase II/histidine kinase"/>
    <property type="match status" value="1"/>
</dbReference>
<dbReference type="SUPFAM" id="SSF47384">
    <property type="entry name" value="Homodimeric domain of signal transducing histidine kinase"/>
    <property type="match status" value="1"/>
</dbReference>
<evidence type="ECO:0000256" key="1">
    <source>
        <dbReference type="ARBA" id="ARBA00000085"/>
    </source>
</evidence>
<evidence type="ECO:0000256" key="10">
    <source>
        <dbReference type="ARBA" id="ARBA00022840"/>
    </source>
</evidence>
<dbReference type="Pfam" id="PF05231">
    <property type="entry name" value="MASE1"/>
    <property type="match status" value="1"/>
</dbReference>
<evidence type="ECO:0000256" key="3">
    <source>
        <dbReference type="ARBA" id="ARBA00012438"/>
    </source>
</evidence>
<dbReference type="Pfam" id="PF02518">
    <property type="entry name" value="HATPase_c"/>
    <property type="match status" value="1"/>
</dbReference>
<sequence length="523" mass="56492">MNLTVALAVGYFLLGRLAFAMAVSEGSATSIAFLPEGLALAFTIIFGPRVSLGIFLGQLVLSVSLGVPAAVGAAFGLVNAIGDSIGGWLFWKWRISPSLGRPRDVVRLFAMIALVLQPASALAKALPRMSISVPEEVIHLSIYSWAGNTMGQFLLVPILLTWCSAGLRFDRRELVRSSAILGLYGAGILMFSYFRLGEIDRLYWFAVFGGFYLVLIWSSVQSGTLVTSAINFLITMGFVLSIAISPESLLYFSTQGRVLYADFLILAGVASSLVISALCSQLREKTAQLIQANRAKEQLLAIIGHDVRSPIASLSTALDLVKEGRMEQSEFFSIKKQLRLATDSTRWTLENIMEWATLQLDELKPAPMSCRVLAMAEDAVELLRVNAEFKAIKVVIDIDGDAMVWADRHHLGSILRNLLSNAIKFTGRGGRVRLSASRAGGSWRITVEDNGVGMTSQQTDGLFEEGKGFSTSVGTARERGAGLGLQIVSSFLDANGGDLSVDSLPNEGSAFHFTLPLPPESSL</sequence>
<dbReference type="InterPro" id="IPR036097">
    <property type="entry name" value="HisK_dim/P_sf"/>
</dbReference>
<keyword evidence="5" id="KW-0597">Phosphoprotein</keyword>
<dbReference type="PANTHER" id="PTHR42878">
    <property type="entry name" value="TWO-COMPONENT HISTIDINE KINASE"/>
    <property type="match status" value="1"/>
</dbReference>
<evidence type="ECO:0000256" key="6">
    <source>
        <dbReference type="ARBA" id="ARBA00022679"/>
    </source>
</evidence>
<keyword evidence="17" id="KW-1185">Reference proteome</keyword>
<keyword evidence="6" id="KW-0808">Transferase</keyword>
<dbReference type="Gene3D" id="1.10.287.130">
    <property type="match status" value="1"/>
</dbReference>
<dbReference type="InterPro" id="IPR004358">
    <property type="entry name" value="Sig_transdc_His_kin-like_C"/>
</dbReference>
<dbReference type="RefSeq" id="WP_169452490.1">
    <property type="nucleotide sequence ID" value="NZ_CP051774.1"/>
</dbReference>
<dbReference type="GO" id="GO:0005886">
    <property type="term" value="C:plasma membrane"/>
    <property type="evidence" value="ECO:0007669"/>
    <property type="project" value="UniProtKB-SubCell"/>
</dbReference>
<proteinExistence type="predicted"/>
<dbReference type="Gene3D" id="3.30.565.10">
    <property type="entry name" value="Histidine kinase-like ATPase, C-terminal domain"/>
    <property type="match status" value="1"/>
</dbReference>
<feature type="transmembrane region" description="Helical" evidence="14">
    <location>
        <begin position="232"/>
        <end position="252"/>
    </location>
</feature>
<protein>
    <recommendedName>
        <fullName evidence="3">histidine kinase</fullName>
        <ecNumber evidence="3">2.7.13.3</ecNumber>
    </recommendedName>
</protein>
<evidence type="ECO:0000313" key="16">
    <source>
        <dbReference type="EMBL" id="QJE94269.1"/>
    </source>
</evidence>
<comment type="catalytic activity">
    <reaction evidence="1">
        <text>ATP + protein L-histidine = ADP + protein N-phospho-L-histidine.</text>
        <dbReference type="EC" id="2.7.13.3"/>
    </reaction>
</comment>
<evidence type="ECO:0000256" key="12">
    <source>
        <dbReference type="ARBA" id="ARBA00023012"/>
    </source>
</evidence>
<dbReference type="GO" id="GO:0000155">
    <property type="term" value="F:phosphorelay sensor kinase activity"/>
    <property type="evidence" value="ECO:0007669"/>
    <property type="project" value="InterPro"/>
</dbReference>
<dbReference type="GO" id="GO:0005524">
    <property type="term" value="F:ATP binding"/>
    <property type="evidence" value="ECO:0007669"/>
    <property type="project" value="UniProtKB-KW"/>
</dbReference>
<evidence type="ECO:0000259" key="15">
    <source>
        <dbReference type="PROSITE" id="PS50109"/>
    </source>
</evidence>
<dbReference type="InterPro" id="IPR036890">
    <property type="entry name" value="HATPase_C_sf"/>
</dbReference>
<dbReference type="SMART" id="SM00387">
    <property type="entry name" value="HATPase_c"/>
    <property type="match status" value="1"/>
</dbReference>
<dbReference type="InterPro" id="IPR050351">
    <property type="entry name" value="BphY/WalK/GraS-like"/>
</dbReference>